<dbReference type="STRING" id="270498.CHK_2602"/>
<gene>
    <name evidence="1" type="ORF">CHK_2602</name>
</gene>
<accession>A0A0M2NGC3</accession>
<dbReference type="OrthoDB" id="9921468at2"/>
<proteinExistence type="predicted"/>
<keyword evidence="2" id="KW-1185">Reference proteome</keyword>
<reference evidence="1 2" key="1">
    <citation type="submission" date="2015-04" db="EMBL/GenBank/DDBJ databases">
        <title>Draft genome sequence of bacteremic isolate Catabacter hongkongensis type strain HKU16T.</title>
        <authorList>
            <person name="Lau S.K."/>
            <person name="Teng J.L."/>
            <person name="Huang Y."/>
            <person name="Curreem S.O."/>
            <person name="Tsui S.K."/>
            <person name="Woo P.C."/>
        </authorList>
    </citation>
    <scope>NUCLEOTIDE SEQUENCE [LARGE SCALE GENOMIC DNA]</scope>
    <source>
        <strain evidence="1 2">HKU16</strain>
    </source>
</reference>
<name>A0A0M2NGC3_9FIRM</name>
<organism evidence="1 2">
    <name type="scientific">Christensenella hongkongensis</name>
    <dbReference type="NCBI Taxonomy" id="270498"/>
    <lineage>
        <taxon>Bacteria</taxon>
        <taxon>Bacillati</taxon>
        <taxon>Bacillota</taxon>
        <taxon>Clostridia</taxon>
        <taxon>Christensenellales</taxon>
        <taxon>Christensenellaceae</taxon>
        <taxon>Christensenella</taxon>
    </lineage>
</organism>
<sequence length="286" mass="32890">MEKTQSCGFLDVRADSFRKLGSKQDDFPYYSKRIRAALRCDIEYLYQKNVGSFCVSENNDSDITFMSLVSEMRDEIKSDDISALVYCSPDQDDFITFMEDLAPYSGIFISMNSDAPQKAMLQNIDCLIYIDGNNRKKSLPAIYSNALKKGAVVHYFDSLYLTFRINHYRYYDGRGDLAAIIKTKDLPLMEQFLLASIEYAQDRIQSAKINSILNPDSGKTSEVFIKFQNATIESYSKEVNAVHYMITKSSGRLKRLYWRWQKKAIQGKNLDALEEAFYNALSSEQK</sequence>
<dbReference type="Proteomes" id="UP000034076">
    <property type="component" value="Unassembled WGS sequence"/>
</dbReference>
<dbReference type="EMBL" id="LAYJ01000115">
    <property type="protein sequence ID" value="KKI49986.1"/>
    <property type="molecule type" value="Genomic_DNA"/>
</dbReference>
<protein>
    <submittedName>
        <fullName evidence="1">Uncharacterized protein</fullName>
    </submittedName>
</protein>
<evidence type="ECO:0000313" key="1">
    <source>
        <dbReference type="EMBL" id="KKI49986.1"/>
    </source>
</evidence>
<evidence type="ECO:0000313" key="2">
    <source>
        <dbReference type="Proteomes" id="UP000034076"/>
    </source>
</evidence>
<dbReference type="AlphaFoldDB" id="A0A0M2NGC3"/>
<dbReference type="RefSeq" id="WP_046444408.1">
    <property type="nucleotide sequence ID" value="NZ_LAYJ01000115.1"/>
</dbReference>
<comment type="caution">
    <text evidence="1">The sequence shown here is derived from an EMBL/GenBank/DDBJ whole genome shotgun (WGS) entry which is preliminary data.</text>
</comment>